<dbReference type="PANTHER" id="PTHR10492">
    <property type="match status" value="1"/>
</dbReference>
<dbReference type="GO" id="GO:0005524">
    <property type="term" value="F:ATP binding"/>
    <property type="evidence" value="ECO:0007669"/>
    <property type="project" value="UniProtKB-KW"/>
</dbReference>
<keyword evidence="2" id="KW-1133">Transmembrane helix</keyword>
<sequence length="311" mass="34570">MRKQSQAFFIDGPGGTGKIFLYRVLLASFRNVGLIMVATATSGIAIIQLPGGRTTHSKLKIPIKLDSSSRCNFSKQSEVCQLLDRVAAIIWDEAPMADRKAIETVDRTLREMFGVDLPFGGKIMILGGDFRQVVPIVVGGTRSQAVKPSIMESHLWSSIKVLHLADNIRAQNDQSFSDFLLCIGNGEEPTVEDNMIRISDSMAITFEGEHSIHHLIESTFSDLGSHTYDPEYMKDRALITPLNDDVNKLNERVLQAFAGEEEVIYCSFDSVSEDMNNLYLPEFLNSLSPGNLPPHKFTLKKGPPHYASQKH</sequence>
<keyword evidence="1" id="KW-0227">DNA damage</keyword>
<dbReference type="GO" id="GO:0016787">
    <property type="term" value="F:hydrolase activity"/>
    <property type="evidence" value="ECO:0007669"/>
    <property type="project" value="UniProtKB-KW"/>
</dbReference>
<reference evidence="4" key="1">
    <citation type="submission" date="2020-06" db="EMBL/GenBank/DDBJ databases">
        <authorList>
            <person name="Li T."/>
            <person name="Hu X."/>
            <person name="Zhang T."/>
            <person name="Song X."/>
            <person name="Zhang H."/>
            <person name="Dai N."/>
            <person name="Sheng W."/>
            <person name="Hou X."/>
            <person name="Wei L."/>
        </authorList>
    </citation>
    <scope>NUCLEOTIDE SEQUENCE</scope>
    <source>
        <strain evidence="4">G02</strain>
        <tissue evidence="4">Leaf</tissue>
    </source>
</reference>
<dbReference type="Gene3D" id="3.40.50.300">
    <property type="entry name" value="P-loop containing nucleotide triphosphate hydrolases"/>
    <property type="match status" value="1"/>
</dbReference>
<organism evidence="4">
    <name type="scientific">Sesamum radiatum</name>
    <name type="common">Black benniseed</name>
    <dbReference type="NCBI Taxonomy" id="300843"/>
    <lineage>
        <taxon>Eukaryota</taxon>
        <taxon>Viridiplantae</taxon>
        <taxon>Streptophyta</taxon>
        <taxon>Embryophyta</taxon>
        <taxon>Tracheophyta</taxon>
        <taxon>Spermatophyta</taxon>
        <taxon>Magnoliopsida</taxon>
        <taxon>eudicotyledons</taxon>
        <taxon>Gunneridae</taxon>
        <taxon>Pentapetalae</taxon>
        <taxon>asterids</taxon>
        <taxon>lamiids</taxon>
        <taxon>Lamiales</taxon>
        <taxon>Pedaliaceae</taxon>
        <taxon>Sesamum</taxon>
    </lineage>
</organism>
<gene>
    <name evidence="4" type="ORF">Sradi_3846600</name>
</gene>
<comment type="cofactor">
    <cofactor evidence="1">
        <name>Mg(2+)</name>
        <dbReference type="ChEBI" id="CHEBI:18420"/>
    </cofactor>
</comment>
<protein>
    <recommendedName>
        <fullName evidence="1">ATP-dependent DNA helicase</fullName>
        <ecNumber evidence="1">5.6.2.3</ecNumber>
    </recommendedName>
</protein>
<dbReference type="SUPFAM" id="SSF52540">
    <property type="entry name" value="P-loop containing nucleoside triphosphate hydrolases"/>
    <property type="match status" value="2"/>
</dbReference>
<dbReference type="GO" id="GO:0043139">
    <property type="term" value="F:5'-3' DNA helicase activity"/>
    <property type="evidence" value="ECO:0007669"/>
    <property type="project" value="UniProtKB-EC"/>
</dbReference>
<dbReference type="GO" id="GO:0006310">
    <property type="term" value="P:DNA recombination"/>
    <property type="evidence" value="ECO:0007669"/>
    <property type="project" value="UniProtKB-KW"/>
</dbReference>
<comment type="catalytic activity">
    <reaction evidence="1">
        <text>ATP + H2O = ADP + phosphate + H(+)</text>
        <dbReference type="Rhea" id="RHEA:13065"/>
        <dbReference type="ChEBI" id="CHEBI:15377"/>
        <dbReference type="ChEBI" id="CHEBI:15378"/>
        <dbReference type="ChEBI" id="CHEBI:30616"/>
        <dbReference type="ChEBI" id="CHEBI:43474"/>
        <dbReference type="ChEBI" id="CHEBI:456216"/>
        <dbReference type="EC" id="5.6.2.3"/>
    </reaction>
</comment>
<accession>A0AAW2Q1X6</accession>
<proteinExistence type="inferred from homology"/>
<feature type="domain" description="DNA helicase Pif1-like DEAD-box helicase" evidence="3">
    <location>
        <begin position="2"/>
        <end position="191"/>
    </location>
</feature>
<comment type="similarity">
    <text evidence="1">Belongs to the helicase family.</text>
</comment>
<evidence type="ECO:0000259" key="3">
    <source>
        <dbReference type="Pfam" id="PF05970"/>
    </source>
</evidence>
<evidence type="ECO:0000256" key="2">
    <source>
        <dbReference type="SAM" id="Phobius"/>
    </source>
</evidence>
<name>A0AAW2Q1X6_SESRA</name>
<keyword evidence="1" id="KW-0234">DNA repair</keyword>
<dbReference type="EC" id="5.6.2.3" evidence="1"/>
<evidence type="ECO:0000256" key="1">
    <source>
        <dbReference type="RuleBase" id="RU363044"/>
    </source>
</evidence>
<keyword evidence="1" id="KW-0378">Hydrolase</keyword>
<keyword evidence="1" id="KW-0547">Nucleotide-binding</keyword>
<reference evidence="4" key="2">
    <citation type="journal article" date="2024" name="Plant">
        <title>Genomic evolution and insights into agronomic trait innovations of Sesamum species.</title>
        <authorList>
            <person name="Miao H."/>
            <person name="Wang L."/>
            <person name="Qu L."/>
            <person name="Liu H."/>
            <person name="Sun Y."/>
            <person name="Le M."/>
            <person name="Wang Q."/>
            <person name="Wei S."/>
            <person name="Zheng Y."/>
            <person name="Lin W."/>
            <person name="Duan Y."/>
            <person name="Cao H."/>
            <person name="Xiong S."/>
            <person name="Wang X."/>
            <person name="Wei L."/>
            <person name="Li C."/>
            <person name="Ma Q."/>
            <person name="Ju M."/>
            <person name="Zhao R."/>
            <person name="Li G."/>
            <person name="Mu C."/>
            <person name="Tian Q."/>
            <person name="Mei H."/>
            <person name="Zhang T."/>
            <person name="Gao T."/>
            <person name="Zhang H."/>
        </authorList>
    </citation>
    <scope>NUCLEOTIDE SEQUENCE</scope>
    <source>
        <strain evidence="4">G02</strain>
    </source>
</reference>
<dbReference type="InterPro" id="IPR027417">
    <property type="entry name" value="P-loop_NTPase"/>
</dbReference>
<evidence type="ECO:0000313" key="4">
    <source>
        <dbReference type="EMBL" id="KAL0361621.1"/>
    </source>
</evidence>
<feature type="transmembrane region" description="Helical" evidence="2">
    <location>
        <begin position="20"/>
        <end position="47"/>
    </location>
</feature>
<keyword evidence="1" id="KW-0347">Helicase</keyword>
<keyword evidence="1" id="KW-0067">ATP-binding</keyword>
<dbReference type="Pfam" id="PF05970">
    <property type="entry name" value="PIF1"/>
    <property type="match status" value="1"/>
</dbReference>
<keyword evidence="1" id="KW-0233">DNA recombination</keyword>
<dbReference type="PANTHER" id="PTHR10492:SF94">
    <property type="entry name" value="ATP-DEPENDENT DNA HELICASE"/>
    <property type="match status" value="1"/>
</dbReference>
<keyword evidence="2" id="KW-0472">Membrane</keyword>
<dbReference type="GO" id="GO:0000723">
    <property type="term" value="P:telomere maintenance"/>
    <property type="evidence" value="ECO:0007669"/>
    <property type="project" value="InterPro"/>
</dbReference>
<dbReference type="AlphaFoldDB" id="A0AAW2Q1X6"/>
<dbReference type="EMBL" id="JACGWJ010000016">
    <property type="protein sequence ID" value="KAL0361621.1"/>
    <property type="molecule type" value="Genomic_DNA"/>
</dbReference>
<dbReference type="GO" id="GO:0006281">
    <property type="term" value="P:DNA repair"/>
    <property type="evidence" value="ECO:0007669"/>
    <property type="project" value="UniProtKB-KW"/>
</dbReference>
<dbReference type="InterPro" id="IPR010285">
    <property type="entry name" value="DNA_helicase_pif1-like_DEAD"/>
</dbReference>
<keyword evidence="2" id="KW-0812">Transmembrane</keyword>
<comment type="caution">
    <text evidence="4">The sequence shown here is derived from an EMBL/GenBank/DDBJ whole genome shotgun (WGS) entry which is preliminary data.</text>
</comment>